<dbReference type="EMBL" id="CM037156">
    <property type="protein sequence ID" value="KAH7837560.1"/>
    <property type="molecule type" value="Genomic_DNA"/>
</dbReference>
<dbReference type="Proteomes" id="UP000828048">
    <property type="component" value="Chromosome 6"/>
</dbReference>
<comment type="caution">
    <text evidence="1">The sequence shown here is derived from an EMBL/GenBank/DDBJ whole genome shotgun (WGS) entry which is preliminary data.</text>
</comment>
<reference evidence="1 2" key="1">
    <citation type="journal article" date="2021" name="Hortic Res">
        <title>High-quality reference genome and annotation aids understanding of berry development for evergreen blueberry (Vaccinium darrowii).</title>
        <authorList>
            <person name="Yu J."/>
            <person name="Hulse-Kemp A.M."/>
            <person name="Babiker E."/>
            <person name="Staton M."/>
        </authorList>
    </citation>
    <scope>NUCLEOTIDE SEQUENCE [LARGE SCALE GENOMIC DNA]</scope>
    <source>
        <strain evidence="2">cv. NJ 8807/NJ 8810</strain>
        <tissue evidence="1">Young leaf</tissue>
    </source>
</reference>
<keyword evidence="2" id="KW-1185">Reference proteome</keyword>
<organism evidence="1 2">
    <name type="scientific">Vaccinium darrowii</name>
    <dbReference type="NCBI Taxonomy" id="229202"/>
    <lineage>
        <taxon>Eukaryota</taxon>
        <taxon>Viridiplantae</taxon>
        <taxon>Streptophyta</taxon>
        <taxon>Embryophyta</taxon>
        <taxon>Tracheophyta</taxon>
        <taxon>Spermatophyta</taxon>
        <taxon>Magnoliopsida</taxon>
        <taxon>eudicotyledons</taxon>
        <taxon>Gunneridae</taxon>
        <taxon>Pentapetalae</taxon>
        <taxon>asterids</taxon>
        <taxon>Ericales</taxon>
        <taxon>Ericaceae</taxon>
        <taxon>Vaccinioideae</taxon>
        <taxon>Vaccinieae</taxon>
        <taxon>Vaccinium</taxon>
    </lineage>
</organism>
<sequence length="187" mass="20825">MLLDRCHLLQQNLFSGLIPSSIFSLQYLVRLNLADNNFSGEISPSFNNLSRLGTLYLQNNSLTGGPLLSCNGTTKKKKKEKKEKTQSWAEVRGRGRGIGGIGGWGQWGWGVSGMSPWGRITALLRNDSKSLILLIGWLPAAISVVFMFTIRPIKVVRQPNEVRLFYHFLFVSMGLALFLLAITVVEN</sequence>
<evidence type="ECO:0000313" key="2">
    <source>
        <dbReference type="Proteomes" id="UP000828048"/>
    </source>
</evidence>
<evidence type="ECO:0000313" key="1">
    <source>
        <dbReference type="EMBL" id="KAH7837560.1"/>
    </source>
</evidence>
<protein>
    <submittedName>
        <fullName evidence="1">Uncharacterized protein</fullName>
    </submittedName>
</protein>
<name>A0ACB7XAC2_9ERIC</name>
<gene>
    <name evidence="1" type="ORF">Vadar_015172</name>
</gene>
<accession>A0ACB7XAC2</accession>
<proteinExistence type="predicted"/>